<evidence type="ECO:0000313" key="3">
    <source>
        <dbReference type="WBParaSite" id="OFLC_0000256501-mRNA-1"/>
    </source>
</evidence>
<reference evidence="1 2" key="1">
    <citation type="submission" date="2015-12" db="EMBL/GenBank/DDBJ databases">
        <title>Draft genome of the nematode, Onchocerca flexuosa.</title>
        <authorList>
            <person name="Mitreva M."/>
        </authorList>
    </citation>
    <scope>NUCLEOTIDE SEQUENCE [LARGE SCALE GENOMIC DNA]</scope>
    <source>
        <strain evidence="1">Red Deer</strain>
    </source>
</reference>
<organism evidence="3">
    <name type="scientific">Onchocerca flexuosa</name>
    <dbReference type="NCBI Taxonomy" id="387005"/>
    <lineage>
        <taxon>Eukaryota</taxon>
        <taxon>Metazoa</taxon>
        <taxon>Ecdysozoa</taxon>
        <taxon>Nematoda</taxon>
        <taxon>Chromadorea</taxon>
        <taxon>Rhabditida</taxon>
        <taxon>Spirurina</taxon>
        <taxon>Spiruromorpha</taxon>
        <taxon>Filarioidea</taxon>
        <taxon>Onchocercidae</taxon>
        <taxon>Onchocerca</taxon>
    </lineage>
</organism>
<dbReference type="Proteomes" id="UP000242913">
    <property type="component" value="Unassembled WGS sequence"/>
</dbReference>
<protein>
    <submittedName>
        <fullName evidence="3">THAP-type domain-containing protein</fullName>
    </submittedName>
</protein>
<evidence type="ECO:0000313" key="2">
    <source>
        <dbReference type="Proteomes" id="UP000242913"/>
    </source>
</evidence>
<evidence type="ECO:0000313" key="1">
    <source>
        <dbReference type="EMBL" id="OZC12490.1"/>
    </source>
</evidence>
<dbReference type="WBParaSite" id="OFLC_0000256501-mRNA-1">
    <property type="protein sequence ID" value="OFLC_0000256501-mRNA-1"/>
    <property type="gene ID" value="OFLC_0000256501"/>
</dbReference>
<sequence length="98" mass="11355">MTSGCFDFESCYDMMETSSLFVGKADHAKKEIIPETEKDSYNIFHTIKRRHKQLGDAILKTPFNKVMSNYQKTPSLTVSDYFLLNITDIEISLPRRIN</sequence>
<dbReference type="AlphaFoldDB" id="A0A183H506"/>
<proteinExistence type="predicted"/>
<dbReference type="EMBL" id="KZ269977">
    <property type="protein sequence ID" value="OZC12490.1"/>
    <property type="molecule type" value="Genomic_DNA"/>
</dbReference>
<name>A0A183H506_9BILA</name>
<reference evidence="3" key="2">
    <citation type="submission" date="2016-06" db="UniProtKB">
        <authorList>
            <consortium name="WormBaseParasite"/>
        </authorList>
    </citation>
    <scope>IDENTIFICATION</scope>
</reference>
<keyword evidence="2" id="KW-1185">Reference proteome</keyword>
<dbReference type="OrthoDB" id="10613892at2759"/>
<accession>A0A183H506</accession>
<gene>
    <name evidence="1" type="ORF">X798_00121</name>
</gene>